<evidence type="ECO:0000256" key="7">
    <source>
        <dbReference type="SAM" id="Phobius"/>
    </source>
</evidence>
<keyword evidence="3" id="KW-1003">Cell membrane</keyword>
<dbReference type="AlphaFoldDB" id="A0A857J4U8"/>
<reference evidence="9 10" key="1">
    <citation type="submission" date="2020-01" db="EMBL/GenBank/DDBJ databases">
        <title>Genome sequencing of strain KACC 21265.</title>
        <authorList>
            <person name="Heo J."/>
            <person name="Kim S.-J."/>
            <person name="Kim J.-S."/>
            <person name="Hong S.-B."/>
            <person name="Kwon S.-W."/>
        </authorList>
    </citation>
    <scope>NUCLEOTIDE SEQUENCE [LARGE SCALE GENOMIC DNA]</scope>
    <source>
        <strain evidence="9 10">KACC 21265</strain>
    </source>
</reference>
<evidence type="ECO:0000256" key="3">
    <source>
        <dbReference type="ARBA" id="ARBA00022475"/>
    </source>
</evidence>
<dbReference type="FunFam" id="3.30.70.1230:FF:000016">
    <property type="entry name" value="Adenylate/guanylate cyclase domain-containing protein"/>
    <property type="match status" value="1"/>
</dbReference>
<dbReference type="GO" id="GO:0030313">
    <property type="term" value="C:cell envelope"/>
    <property type="evidence" value="ECO:0007669"/>
    <property type="project" value="UniProtKB-SubCell"/>
</dbReference>
<evidence type="ECO:0000313" key="10">
    <source>
        <dbReference type="Proteomes" id="UP000464787"/>
    </source>
</evidence>
<feature type="transmembrane region" description="Helical" evidence="7">
    <location>
        <begin position="406"/>
        <end position="425"/>
    </location>
</feature>
<evidence type="ECO:0000256" key="4">
    <source>
        <dbReference type="ARBA" id="ARBA00022692"/>
    </source>
</evidence>
<name>A0A857J4U8_9BURK</name>
<evidence type="ECO:0000313" key="9">
    <source>
        <dbReference type="EMBL" id="QHI98990.1"/>
    </source>
</evidence>
<dbReference type="SMART" id="SM01080">
    <property type="entry name" value="CHASE2"/>
    <property type="match status" value="1"/>
</dbReference>
<accession>A0A857J4U8</accession>
<dbReference type="SMART" id="SM00044">
    <property type="entry name" value="CYCc"/>
    <property type="match status" value="1"/>
</dbReference>
<dbReference type="Pfam" id="PF05226">
    <property type="entry name" value="CHASE2"/>
    <property type="match status" value="1"/>
</dbReference>
<evidence type="ECO:0000256" key="1">
    <source>
        <dbReference type="ARBA" id="ARBA00004196"/>
    </source>
</evidence>
<dbReference type="PROSITE" id="PS50125">
    <property type="entry name" value="GUANYLATE_CYCLASE_2"/>
    <property type="match status" value="1"/>
</dbReference>
<comment type="subcellular location">
    <subcellularLocation>
        <location evidence="1">Cell envelope</location>
    </subcellularLocation>
</comment>
<comment type="similarity">
    <text evidence="2">Belongs to the adenylyl cyclase class-3 family.</text>
</comment>
<dbReference type="InterPro" id="IPR001054">
    <property type="entry name" value="A/G_cyclase"/>
</dbReference>
<gene>
    <name evidence="9" type="ORF">GT347_13930</name>
</gene>
<sequence>MGLLSRHGRRIALTLLPVLLALGGIFGGVESSGLERLDHFIYDTRLRATMPRSLDERVVVVDIDDRSLAEIGHWPWGRDRMAQLTQELFARQQAAVVGFDVLFGEADESSGLASLRRLAEGELRAQPGFAASVQRLGPALDYDQQFADALRERHAVLGYYFGHDRQASLRGVLPAPAIEHAAPGQPQPLLGTERWTSAGANIEVLARAAPQAGFMNSIPDNDGVIRSVALIGGFQGRYYESLALAMYRSLLGQPALLPMVIPGQTAAPGHPLTLEGLMLERGDNPQLLPVDERAAMLVSYRGRGGPEGGSFRYIPAVDLLTGRLPAGSLAGKLVLVGTTAPGLLDLRVTPVGRAYPGVETHANILSNLLDGRSLQRPDYEPGYTALTILLSGLLLALLLPMLSVPAGILLTLLTLAALGGLNFWLFAAQGLVLPLALSWLTVLAAFALNIGYGYFVETRSKRQLAQLFSTYVPRELVSEMVREPARYSMQAENRELTVMFCDMRGFTAMSETMEPQALQALLNRVFTRLTEIIRQERGTIDKYMGDCVMAFWGAPVRTSDHARLAVAAASGMVEAVHRMNQEHQAAGLPAIGIGIGLNTGVMCVGDMGSELRRSYTVIGDAVNLGSRLEGLCKVYGVEIVVGEDTHAKAAQGLAWLELDRVMVKGRQHAVTVFTPLAEESPAWLDDWNALLLAYRGQDWNGAARLLDRQDLLPPRFAALQALYAARLAEARSKPADADWDGTTRMDTK</sequence>
<dbReference type="Gene3D" id="3.30.70.1230">
    <property type="entry name" value="Nucleotide cyclase"/>
    <property type="match status" value="1"/>
</dbReference>
<keyword evidence="5 7" id="KW-1133">Transmembrane helix</keyword>
<protein>
    <submittedName>
        <fullName evidence="9">CHASE2 domain-containing protein</fullName>
    </submittedName>
</protein>
<proteinExistence type="inferred from homology"/>
<feature type="transmembrane region" description="Helical" evidence="7">
    <location>
        <begin position="431"/>
        <end position="455"/>
    </location>
</feature>
<keyword evidence="6 7" id="KW-0472">Membrane</keyword>
<dbReference type="RefSeq" id="WP_160552689.1">
    <property type="nucleotide sequence ID" value="NZ_CP047650.1"/>
</dbReference>
<dbReference type="InterPro" id="IPR007890">
    <property type="entry name" value="CHASE2"/>
</dbReference>
<evidence type="ECO:0000256" key="5">
    <source>
        <dbReference type="ARBA" id="ARBA00022989"/>
    </source>
</evidence>
<dbReference type="PANTHER" id="PTHR43081">
    <property type="entry name" value="ADENYLATE CYCLASE, TERMINAL-DIFFERENTIATION SPECIFIC-RELATED"/>
    <property type="match status" value="1"/>
</dbReference>
<dbReference type="EMBL" id="CP047650">
    <property type="protein sequence ID" value="QHI98990.1"/>
    <property type="molecule type" value="Genomic_DNA"/>
</dbReference>
<evidence type="ECO:0000256" key="6">
    <source>
        <dbReference type="ARBA" id="ARBA00023136"/>
    </source>
</evidence>
<dbReference type="KEGG" id="xyk:GT347_13930"/>
<keyword evidence="4 7" id="KW-0812">Transmembrane</keyword>
<evidence type="ECO:0000256" key="2">
    <source>
        <dbReference type="ARBA" id="ARBA00005381"/>
    </source>
</evidence>
<dbReference type="InterPro" id="IPR029787">
    <property type="entry name" value="Nucleotide_cyclase"/>
</dbReference>
<dbReference type="Proteomes" id="UP000464787">
    <property type="component" value="Chromosome"/>
</dbReference>
<feature type="domain" description="Guanylate cyclase" evidence="8">
    <location>
        <begin position="497"/>
        <end position="629"/>
    </location>
</feature>
<dbReference type="SUPFAM" id="SSF55073">
    <property type="entry name" value="Nucleotide cyclase"/>
    <property type="match status" value="1"/>
</dbReference>
<dbReference type="GO" id="GO:0004016">
    <property type="term" value="F:adenylate cyclase activity"/>
    <property type="evidence" value="ECO:0007669"/>
    <property type="project" value="UniProtKB-ARBA"/>
</dbReference>
<evidence type="ECO:0000259" key="8">
    <source>
        <dbReference type="PROSITE" id="PS50125"/>
    </source>
</evidence>
<dbReference type="GO" id="GO:0035556">
    <property type="term" value="P:intracellular signal transduction"/>
    <property type="evidence" value="ECO:0007669"/>
    <property type="project" value="InterPro"/>
</dbReference>
<dbReference type="CDD" id="cd07302">
    <property type="entry name" value="CHD"/>
    <property type="match status" value="1"/>
</dbReference>
<dbReference type="GO" id="GO:0006171">
    <property type="term" value="P:cAMP biosynthetic process"/>
    <property type="evidence" value="ECO:0007669"/>
    <property type="project" value="TreeGrafter"/>
</dbReference>
<dbReference type="Pfam" id="PF00211">
    <property type="entry name" value="Guanylate_cyc"/>
    <property type="match status" value="1"/>
</dbReference>
<dbReference type="InterPro" id="IPR050697">
    <property type="entry name" value="Adenylyl/Guanylyl_Cyclase_3/4"/>
</dbReference>
<organism evidence="9 10">
    <name type="scientific">Xylophilus rhododendri</name>
    <dbReference type="NCBI Taxonomy" id="2697032"/>
    <lineage>
        <taxon>Bacteria</taxon>
        <taxon>Pseudomonadati</taxon>
        <taxon>Pseudomonadota</taxon>
        <taxon>Betaproteobacteria</taxon>
        <taxon>Burkholderiales</taxon>
        <taxon>Xylophilus</taxon>
    </lineage>
</organism>
<dbReference type="PANTHER" id="PTHR43081:SF1">
    <property type="entry name" value="ADENYLATE CYCLASE, TERMINAL-DIFFERENTIATION SPECIFIC"/>
    <property type="match status" value="1"/>
</dbReference>
<keyword evidence="10" id="KW-1185">Reference proteome</keyword>
<feature type="transmembrane region" description="Helical" evidence="7">
    <location>
        <begin position="382"/>
        <end position="399"/>
    </location>
</feature>